<feature type="coiled-coil region" evidence="8">
    <location>
        <begin position="210"/>
        <end position="244"/>
    </location>
</feature>
<dbReference type="Pfam" id="PF00072">
    <property type="entry name" value="Response_reg"/>
    <property type="match status" value="1"/>
</dbReference>
<feature type="domain" description="Response regulatory" evidence="10">
    <location>
        <begin position="493"/>
        <end position="611"/>
    </location>
</feature>
<dbReference type="InterPro" id="IPR000014">
    <property type="entry name" value="PAS"/>
</dbReference>
<dbReference type="PANTHER" id="PTHR43047:SF63">
    <property type="entry name" value="HISTIDINE KINASE"/>
    <property type="match status" value="1"/>
</dbReference>
<dbReference type="GO" id="GO:0000155">
    <property type="term" value="F:phosphorelay sensor kinase activity"/>
    <property type="evidence" value="ECO:0007669"/>
    <property type="project" value="InterPro"/>
</dbReference>
<dbReference type="InterPro" id="IPR004358">
    <property type="entry name" value="Sig_transdc_His_kin-like_C"/>
</dbReference>
<gene>
    <name evidence="13" type="ORF">OSCT_2834</name>
</gene>
<dbReference type="SUPFAM" id="SSF55874">
    <property type="entry name" value="ATPase domain of HSP90 chaperone/DNA topoisomerase II/histidine kinase"/>
    <property type="match status" value="1"/>
</dbReference>
<dbReference type="eggNOG" id="COG4251">
    <property type="taxonomic scope" value="Bacteria"/>
</dbReference>
<evidence type="ECO:0000256" key="1">
    <source>
        <dbReference type="ARBA" id="ARBA00000085"/>
    </source>
</evidence>
<dbReference type="GO" id="GO:0005886">
    <property type="term" value="C:plasma membrane"/>
    <property type="evidence" value="ECO:0007669"/>
    <property type="project" value="TreeGrafter"/>
</dbReference>
<dbReference type="HOGENOM" id="CLU_000445_114_15_0"/>
<keyword evidence="14" id="KW-1185">Reference proteome</keyword>
<feature type="domain" description="PAC" evidence="12">
    <location>
        <begin position="40"/>
        <end position="93"/>
    </location>
</feature>
<dbReference type="Gene3D" id="1.10.287.130">
    <property type="match status" value="1"/>
</dbReference>
<feature type="domain" description="PAS" evidence="11">
    <location>
        <begin position="94"/>
        <end position="164"/>
    </location>
</feature>
<dbReference type="PROSITE" id="PS50112">
    <property type="entry name" value="PAS"/>
    <property type="match status" value="1"/>
</dbReference>
<dbReference type="InterPro" id="IPR003661">
    <property type="entry name" value="HisK_dim/P_dom"/>
</dbReference>
<dbReference type="FunFam" id="1.10.287.130:FF:000145">
    <property type="entry name" value="Sensory transduction histidine kinase"/>
    <property type="match status" value="1"/>
</dbReference>
<dbReference type="InterPro" id="IPR003594">
    <property type="entry name" value="HATPase_dom"/>
</dbReference>
<keyword evidence="5" id="KW-0418">Kinase</keyword>
<dbReference type="FunFam" id="3.30.565.10:FF:000006">
    <property type="entry name" value="Sensor histidine kinase WalK"/>
    <property type="match status" value="1"/>
</dbReference>
<protein>
    <recommendedName>
        <fullName evidence="2">histidine kinase</fullName>
        <ecNumber evidence="2">2.7.13.3</ecNumber>
    </recommendedName>
</protein>
<dbReference type="Gene3D" id="3.40.50.2300">
    <property type="match status" value="1"/>
</dbReference>
<proteinExistence type="predicted"/>
<dbReference type="SMART" id="SM00448">
    <property type="entry name" value="REC"/>
    <property type="match status" value="1"/>
</dbReference>
<dbReference type="SUPFAM" id="SSF55785">
    <property type="entry name" value="PYP-like sensor domain (PAS domain)"/>
    <property type="match status" value="2"/>
</dbReference>
<evidence type="ECO:0000256" key="6">
    <source>
        <dbReference type="ARBA" id="ARBA00023012"/>
    </source>
</evidence>
<dbReference type="CDD" id="cd00130">
    <property type="entry name" value="PAS"/>
    <property type="match status" value="2"/>
</dbReference>
<dbReference type="PROSITE" id="PS50109">
    <property type="entry name" value="HIS_KIN"/>
    <property type="match status" value="1"/>
</dbReference>
<evidence type="ECO:0000256" key="8">
    <source>
        <dbReference type="SAM" id="Coils"/>
    </source>
</evidence>
<dbReference type="SUPFAM" id="SSF47384">
    <property type="entry name" value="Homodimeric domain of signal transducing histidine kinase"/>
    <property type="match status" value="1"/>
</dbReference>
<reference evidence="13 14" key="1">
    <citation type="journal article" date="2011" name="J. Bacteriol.">
        <title>Draft genome sequence of the anoxygenic filamentous phototrophic bacterium Oscillochloris trichoides subsp. DG-6.</title>
        <authorList>
            <person name="Kuznetsov B.B."/>
            <person name="Ivanovsky R.N."/>
            <person name="Keppen O.I."/>
            <person name="Sukhacheva M.V."/>
            <person name="Bumazhkin B.K."/>
            <person name="Patutina E.O."/>
            <person name="Beletsky A.V."/>
            <person name="Mardanov A.V."/>
            <person name="Baslerov R.V."/>
            <person name="Panteleeva A.N."/>
            <person name="Kolganova T.V."/>
            <person name="Ravin N.V."/>
            <person name="Skryabin K.G."/>
        </authorList>
    </citation>
    <scope>NUCLEOTIDE SEQUENCE [LARGE SCALE GENOMIC DNA]</scope>
    <source>
        <strain evidence="13 14">DG-6</strain>
    </source>
</reference>
<dbReference type="PANTHER" id="PTHR43047">
    <property type="entry name" value="TWO-COMPONENT HISTIDINE PROTEIN KINASE"/>
    <property type="match status" value="1"/>
</dbReference>
<dbReference type="InterPro" id="IPR001789">
    <property type="entry name" value="Sig_transdc_resp-reg_receiver"/>
</dbReference>
<keyword evidence="8" id="KW-0175">Coiled coil</keyword>
<dbReference type="SMART" id="SM00388">
    <property type="entry name" value="HisKA"/>
    <property type="match status" value="1"/>
</dbReference>
<dbReference type="Proteomes" id="UP000054010">
    <property type="component" value="Unassembled WGS sequence"/>
</dbReference>
<dbReference type="InterPro" id="IPR000700">
    <property type="entry name" value="PAS-assoc_C"/>
</dbReference>
<evidence type="ECO:0000259" key="9">
    <source>
        <dbReference type="PROSITE" id="PS50109"/>
    </source>
</evidence>
<dbReference type="SUPFAM" id="SSF52172">
    <property type="entry name" value="CheY-like"/>
    <property type="match status" value="1"/>
</dbReference>
<dbReference type="Pfam" id="PF02518">
    <property type="entry name" value="HATPase_c"/>
    <property type="match status" value="1"/>
</dbReference>
<dbReference type="AlphaFoldDB" id="E1IHN3"/>
<dbReference type="Pfam" id="PF00512">
    <property type="entry name" value="HisKA"/>
    <property type="match status" value="1"/>
</dbReference>
<dbReference type="InterPro" id="IPR001610">
    <property type="entry name" value="PAC"/>
</dbReference>
<evidence type="ECO:0000256" key="3">
    <source>
        <dbReference type="ARBA" id="ARBA00022553"/>
    </source>
</evidence>
<accession>E1IHN3</accession>
<feature type="modified residue" description="4-aspartylphosphate" evidence="7">
    <location>
        <position position="542"/>
    </location>
</feature>
<dbReference type="EMBL" id="ADVR01000118">
    <property type="protein sequence ID" value="EFO79289.1"/>
    <property type="molecule type" value="Genomic_DNA"/>
</dbReference>
<dbReference type="NCBIfam" id="TIGR00229">
    <property type="entry name" value="sensory_box"/>
    <property type="match status" value="2"/>
</dbReference>
<evidence type="ECO:0000259" key="11">
    <source>
        <dbReference type="PROSITE" id="PS50112"/>
    </source>
</evidence>
<organism evidence="13 14">
    <name type="scientific">Oscillochloris trichoides DG-6</name>
    <dbReference type="NCBI Taxonomy" id="765420"/>
    <lineage>
        <taxon>Bacteria</taxon>
        <taxon>Bacillati</taxon>
        <taxon>Chloroflexota</taxon>
        <taxon>Chloroflexia</taxon>
        <taxon>Chloroflexales</taxon>
        <taxon>Chloroflexineae</taxon>
        <taxon>Oscillochloridaceae</taxon>
        <taxon>Oscillochloris</taxon>
    </lineage>
</organism>
<dbReference type="CDD" id="cd16922">
    <property type="entry name" value="HATPase_EvgS-ArcB-TorS-like"/>
    <property type="match status" value="1"/>
</dbReference>
<evidence type="ECO:0000259" key="12">
    <source>
        <dbReference type="PROSITE" id="PS50113"/>
    </source>
</evidence>
<dbReference type="SMART" id="SM00387">
    <property type="entry name" value="HATPase_c"/>
    <property type="match status" value="1"/>
</dbReference>
<dbReference type="InterPro" id="IPR036097">
    <property type="entry name" value="HisK_dim/P_sf"/>
</dbReference>
<keyword evidence="3 7" id="KW-0597">Phosphoprotein</keyword>
<evidence type="ECO:0000313" key="13">
    <source>
        <dbReference type="EMBL" id="EFO79289.1"/>
    </source>
</evidence>
<dbReference type="eggNOG" id="COG2205">
    <property type="taxonomic scope" value="Bacteria"/>
</dbReference>
<sequence length="616" mass="68394">MLNAELEVNQVALQELIHPDDRSRLDATLMAYLRGETEHFSIELRTNPSEGEPRWVLCRGQAIEHDTDGAVVRMAGTYMDITERVAIEDQLRASEQRYQTLSTISPVGIYRANRHGFFTYVNPRWCAIVGVPADAGLGMGWLRYIHPEDYMLVRNFWDKTISTQQESQIEFRYLRPDGRICWVIAQVVAETDPSGSLLGYVGTQVDITRRMVVEERLRQQSALLEEANTNLAKAARLKDQFLANMSHELRTPLTGIIGFSEALSQGLYGALGDAQQRAVQHVFDNGQHLLQLINDILDLARIGAGHVDLKLGPVLVDDACGEVIDLLNGLFQSKKQQFTYTACEAGLSIEADILRVRQILINLLSNASKFTPRGGALGLEIHYDAQRKEVQFCIWDHGIGIAANQQNMLFQPFVQLDDRLARDQPGTGLGLALVRQLVTLHGGRIEVESRVGEGSRFRVFLPQHSPLPILETLSSHTGTPPSHSPPTPNTAIHILLAEDEASVADLLLEYLGYQGYSTNYVGRGNEVIESVHHLRPHLLLIDIQMPGMSGLDVIAHLRADPDPEIAQIPIIALTALAMAGDRERCLAAGADDYLSKPVRLEQLGATIRRVLNTTQD</sequence>
<dbReference type="Gene3D" id="3.30.565.10">
    <property type="entry name" value="Histidine kinase-like ATPase, C-terminal domain"/>
    <property type="match status" value="1"/>
</dbReference>
<dbReference type="InterPro" id="IPR013655">
    <property type="entry name" value="PAS_fold_3"/>
</dbReference>
<dbReference type="STRING" id="765420.OSCT_2834"/>
<evidence type="ECO:0000256" key="7">
    <source>
        <dbReference type="PROSITE-ProRule" id="PRU00169"/>
    </source>
</evidence>
<dbReference type="Gene3D" id="3.30.450.20">
    <property type="entry name" value="PAS domain"/>
    <property type="match status" value="2"/>
</dbReference>
<dbReference type="InterPro" id="IPR036890">
    <property type="entry name" value="HATPase_C_sf"/>
</dbReference>
<keyword evidence="4" id="KW-0808">Transferase</keyword>
<evidence type="ECO:0000256" key="2">
    <source>
        <dbReference type="ARBA" id="ARBA00012438"/>
    </source>
</evidence>
<comment type="caution">
    <text evidence="13">The sequence shown here is derived from an EMBL/GenBank/DDBJ whole genome shotgun (WGS) entry which is preliminary data.</text>
</comment>
<dbReference type="InterPro" id="IPR035965">
    <property type="entry name" value="PAS-like_dom_sf"/>
</dbReference>
<keyword evidence="6" id="KW-0902">Two-component regulatory system</keyword>
<comment type="catalytic activity">
    <reaction evidence="1">
        <text>ATP + protein L-histidine = ADP + protein N-phospho-L-histidine.</text>
        <dbReference type="EC" id="2.7.13.3"/>
    </reaction>
</comment>
<dbReference type="EC" id="2.7.13.3" evidence="2"/>
<dbReference type="PROSITE" id="PS50113">
    <property type="entry name" value="PAC"/>
    <property type="match status" value="2"/>
</dbReference>
<evidence type="ECO:0000256" key="5">
    <source>
        <dbReference type="ARBA" id="ARBA00022777"/>
    </source>
</evidence>
<dbReference type="SMART" id="SM00086">
    <property type="entry name" value="PAC"/>
    <property type="match status" value="2"/>
</dbReference>
<evidence type="ECO:0000259" key="10">
    <source>
        <dbReference type="PROSITE" id="PS50110"/>
    </source>
</evidence>
<feature type="domain" description="Histidine kinase" evidence="9">
    <location>
        <begin position="244"/>
        <end position="465"/>
    </location>
</feature>
<evidence type="ECO:0000313" key="14">
    <source>
        <dbReference type="Proteomes" id="UP000054010"/>
    </source>
</evidence>
<dbReference type="SMART" id="SM00091">
    <property type="entry name" value="PAS"/>
    <property type="match status" value="1"/>
</dbReference>
<name>E1IHN3_9CHLR</name>
<dbReference type="PROSITE" id="PS50110">
    <property type="entry name" value="RESPONSE_REGULATORY"/>
    <property type="match status" value="1"/>
</dbReference>
<dbReference type="PRINTS" id="PR00344">
    <property type="entry name" value="BCTRLSENSOR"/>
</dbReference>
<dbReference type="InterPro" id="IPR011006">
    <property type="entry name" value="CheY-like_superfamily"/>
</dbReference>
<dbReference type="InterPro" id="IPR005467">
    <property type="entry name" value="His_kinase_dom"/>
</dbReference>
<evidence type="ECO:0000256" key="4">
    <source>
        <dbReference type="ARBA" id="ARBA00022679"/>
    </source>
</evidence>
<dbReference type="GO" id="GO:0009927">
    <property type="term" value="F:histidine phosphotransfer kinase activity"/>
    <property type="evidence" value="ECO:0007669"/>
    <property type="project" value="TreeGrafter"/>
</dbReference>
<dbReference type="Pfam" id="PF08447">
    <property type="entry name" value="PAS_3"/>
    <property type="match status" value="2"/>
</dbReference>
<feature type="domain" description="PAC" evidence="12">
    <location>
        <begin position="167"/>
        <end position="219"/>
    </location>
</feature>
<dbReference type="CDD" id="cd00082">
    <property type="entry name" value="HisKA"/>
    <property type="match status" value="1"/>
</dbReference>